<reference evidence="2" key="1">
    <citation type="submission" date="2022-11" db="UniProtKB">
        <authorList>
            <consortium name="WormBaseParasite"/>
        </authorList>
    </citation>
    <scope>IDENTIFICATION</scope>
</reference>
<evidence type="ECO:0000313" key="2">
    <source>
        <dbReference type="WBParaSite" id="nRc.2.0.1.t43334-RA"/>
    </source>
</evidence>
<protein>
    <submittedName>
        <fullName evidence="2">Uncharacterized protein</fullName>
    </submittedName>
</protein>
<dbReference type="AlphaFoldDB" id="A0A915KXX8"/>
<evidence type="ECO:0000313" key="1">
    <source>
        <dbReference type="Proteomes" id="UP000887565"/>
    </source>
</evidence>
<accession>A0A915KXX8</accession>
<sequence>MRSFLFIDDKRSTKAASYSHEQRKKFTYVVAMIIDRHQFWVYTLRRFVIPILPDIFNDLVNVDGFVDAVPDAAALLKIVEQKLRRISRAGAKCKLIMMTMSETSARRLKFEDLDFL</sequence>
<dbReference type="Proteomes" id="UP000887565">
    <property type="component" value="Unplaced"/>
</dbReference>
<proteinExistence type="predicted"/>
<organism evidence="1 2">
    <name type="scientific">Romanomermis culicivorax</name>
    <name type="common">Nematode worm</name>
    <dbReference type="NCBI Taxonomy" id="13658"/>
    <lineage>
        <taxon>Eukaryota</taxon>
        <taxon>Metazoa</taxon>
        <taxon>Ecdysozoa</taxon>
        <taxon>Nematoda</taxon>
        <taxon>Enoplea</taxon>
        <taxon>Dorylaimia</taxon>
        <taxon>Mermithida</taxon>
        <taxon>Mermithoidea</taxon>
        <taxon>Mermithidae</taxon>
        <taxon>Romanomermis</taxon>
    </lineage>
</organism>
<dbReference type="WBParaSite" id="nRc.2.0.1.t43334-RA">
    <property type="protein sequence ID" value="nRc.2.0.1.t43334-RA"/>
    <property type="gene ID" value="nRc.2.0.1.g43334"/>
</dbReference>
<keyword evidence="1" id="KW-1185">Reference proteome</keyword>
<name>A0A915KXX8_ROMCU</name>